<gene>
    <name evidence="11" type="ORF">C5L31_000489</name>
</gene>
<evidence type="ECO:0008006" key="13">
    <source>
        <dbReference type="Google" id="ProtNLM"/>
    </source>
</evidence>
<dbReference type="InterPro" id="IPR016940">
    <property type="entry name" value="ComGC"/>
</dbReference>
<keyword evidence="7 10" id="KW-0472">Membrane</keyword>
<protein>
    <recommendedName>
        <fullName evidence="13">Competence protein ComGC</fullName>
    </recommendedName>
</protein>
<dbReference type="OrthoDB" id="2248894at2"/>
<dbReference type="PRINTS" id="PR00813">
    <property type="entry name" value="BCTERIALGSPG"/>
</dbReference>
<evidence type="ECO:0000256" key="6">
    <source>
        <dbReference type="ARBA" id="ARBA00022989"/>
    </source>
</evidence>
<dbReference type="GO" id="GO:0030420">
    <property type="term" value="P:establishment of competence for transformation"/>
    <property type="evidence" value="ECO:0007669"/>
    <property type="project" value="UniProtKB-KW"/>
</dbReference>
<dbReference type="GO" id="GO:0005886">
    <property type="term" value="C:plasma membrane"/>
    <property type="evidence" value="ECO:0007669"/>
    <property type="project" value="UniProtKB-SubCell"/>
</dbReference>
<dbReference type="EMBL" id="PUFO01000071">
    <property type="protein sequence ID" value="TDG74970.1"/>
    <property type="molecule type" value="Genomic_DNA"/>
</dbReference>
<comment type="caution">
    <text evidence="11">The sequence shown here is derived from an EMBL/GenBank/DDBJ whole genome shotgun (WGS) entry which is preliminary data.</text>
</comment>
<proteinExistence type="inferred from homology"/>
<evidence type="ECO:0000256" key="1">
    <source>
        <dbReference type="ARBA" id="ARBA00004162"/>
    </source>
</evidence>
<evidence type="ECO:0000256" key="9">
    <source>
        <dbReference type="ARBA" id="ARBA00043982"/>
    </source>
</evidence>
<keyword evidence="6 10" id="KW-1133">Transmembrane helix</keyword>
<evidence type="ECO:0000256" key="3">
    <source>
        <dbReference type="ARBA" id="ARBA00022475"/>
    </source>
</evidence>
<dbReference type="STRING" id="1122149.FD44_GL001533"/>
<evidence type="ECO:0000256" key="5">
    <source>
        <dbReference type="ARBA" id="ARBA00022692"/>
    </source>
</evidence>
<keyword evidence="8" id="KW-0178">Competence</keyword>
<dbReference type="AlphaFoldDB" id="A0A4R5NKU7"/>
<evidence type="ECO:0000313" key="11">
    <source>
        <dbReference type="EMBL" id="TDG74970.1"/>
    </source>
</evidence>
<dbReference type="InterPro" id="IPR012902">
    <property type="entry name" value="N_methyl_site"/>
</dbReference>
<keyword evidence="4" id="KW-0488">Methylation</keyword>
<evidence type="ECO:0000256" key="2">
    <source>
        <dbReference type="ARBA" id="ARBA00004241"/>
    </source>
</evidence>
<reference evidence="11 12" key="1">
    <citation type="journal article" date="2019" name="Appl. Microbiol. Biotechnol.">
        <title>Uncovering carbohydrate metabolism through a genotype-phenotype association study of 56 lactic acid bacteria genomes.</title>
        <authorList>
            <person name="Buron-Moles G."/>
            <person name="Chailyan A."/>
            <person name="Dolejs I."/>
            <person name="Forster J."/>
            <person name="Miks M.H."/>
        </authorList>
    </citation>
    <scope>NUCLEOTIDE SEQUENCE [LARGE SCALE GENOMIC DNA]</scope>
    <source>
        <strain evidence="11 12">ATCC 49373</strain>
    </source>
</reference>
<sequence>MKKREGFTLIEMAIVLFIISLLILIVVPNISSQRNHAQQVHARAMRTVVQTQIDMYLDESDASLVTYQVLEQKGYLTSKQISEAKKEGISIHGQEALQ</sequence>
<keyword evidence="3" id="KW-1003">Cell membrane</keyword>
<name>A0A4R5NKU7_9LACO</name>
<dbReference type="PROSITE" id="PS00409">
    <property type="entry name" value="PROKAR_NTER_METHYL"/>
    <property type="match status" value="1"/>
</dbReference>
<evidence type="ECO:0000256" key="8">
    <source>
        <dbReference type="ARBA" id="ARBA00023287"/>
    </source>
</evidence>
<comment type="subcellular location">
    <subcellularLocation>
        <location evidence="1">Cell membrane</location>
        <topology evidence="1">Single-pass membrane protein</topology>
    </subcellularLocation>
    <subcellularLocation>
        <location evidence="2">Cell surface</location>
    </subcellularLocation>
</comment>
<dbReference type="Proteomes" id="UP000294854">
    <property type="component" value="Unassembled WGS sequence"/>
</dbReference>
<dbReference type="GO" id="GO:0009986">
    <property type="term" value="C:cell surface"/>
    <property type="evidence" value="ECO:0007669"/>
    <property type="project" value="UniProtKB-SubCell"/>
</dbReference>
<dbReference type="InterPro" id="IPR000983">
    <property type="entry name" value="Bac_GSPG_pilin"/>
</dbReference>
<dbReference type="PIRSF" id="PIRSF029928">
    <property type="entry name" value="Late_competence_ComGC"/>
    <property type="match status" value="1"/>
</dbReference>
<accession>A0A4R5NKU7</accession>
<dbReference type="NCBIfam" id="TIGR02532">
    <property type="entry name" value="IV_pilin_GFxxxE"/>
    <property type="match status" value="1"/>
</dbReference>
<evidence type="ECO:0000313" key="12">
    <source>
        <dbReference type="Proteomes" id="UP000294854"/>
    </source>
</evidence>
<evidence type="ECO:0000256" key="7">
    <source>
        <dbReference type="ARBA" id="ARBA00023136"/>
    </source>
</evidence>
<evidence type="ECO:0000256" key="10">
    <source>
        <dbReference type="SAM" id="Phobius"/>
    </source>
</evidence>
<keyword evidence="12" id="KW-1185">Reference proteome</keyword>
<dbReference type="InterPro" id="IPR045584">
    <property type="entry name" value="Pilin-like"/>
</dbReference>
<dbReference type="Gene3D" id="3.30.700.10">
    <property type="entry name" value="Glycoprotein, Type 4 Pilin"/>
    <property type="match status" value="1"/>
</dbReference>
<comment type="similarity">
    <text evidence="9">Belongs to the ComGC family.</text>
</comment>
<organism evidence="11 12">
    <name type="scientific">Secundilactobacillus malefermentans</name>
    <dbReference type="NCBI Taxonomy" id="176292"/>
    <lineage>
        <taxon>Bacteria</taxon>
        <taxon>Bacillati</taxon>
        <taxon>Bacillota</taxon>
        <taxon>Bacilli</taxon>
        <taxon>Lactobacillales</taxon>
        <taxon>Lactobacillaceae</taxon>
        <taxon>Secundilactobacillus</taxon>
    </lineage>
</organism>
<dbReference type="RefSeq" id="WP_010620728.1">
    <property type="nucleotide sequence ID" value="NZ_CP042371.1"/>
</dbReference>
<keyword evidence="5 10" id="KW-0812">Transmembrane</keyword>
<dbReference type="SUPFAM" id="SSF54523">
    <property type="entry name" value="Pili subunits"/>
    <property type="match status" value="1"/>
</dbReference>
<dbReference type="GO" id="GO:0015628">
    <property type="term" value="P:protein secretion by the type II secretion system"/>
    <property type="evidence" value="ECO:0007669"/>
    <property type="project" value="InterPro"/>
</dbReference>
<dbReference type="NCBIfam" id="NF040999">
    <property type="entry name" value="pilin_ComGC"/>
    <property type="match status" value="1"/>
</dbReference>
<evidence type="ECO:0000256" key="4">
    <source>
        <dbReference type="ARBA" id="ARBA00022481"/>
    </source>
</evidence>
<dbReference type="Pfam" id="PF07963">
    <property type="entry name" value="N_methyl"/>
    <property type="match status" value="1"/>
</dbReference>
<dbReference type="GO" id="GO:0015627">
    <property type="term" value="C:type II protein secretion system complex"/>
    <property type="evidence" value="ECO:0007669"/>
    <property type="project" value="InterPro"/>
</dbReference>
<feature type="transmembrane region" description="Helical" evidence="10">
    <location>
        <begin position="7"/>
        <end position="27"/>
    </location>
</feature>